<dbReference type="AlphaFoldDB" id="A0AA91Q406"/>
<evidence type="ECO:0000313" key="1">
    <source>
        <dbReference type="EMBL" id="OVF10530.1"/>
    </source>
</evidence>
<reference evidence="1 2" key="1">
    <citation type="submission" date="2017-04" db="EMBL/GenBank/DDBJ databases">
        <title>Draft genome of the yeast Clavispora lusitaniae type strain CBS 6936.</title>
        <authorList>
            <person name="Durrens P."/>
            <person name="Klopp C."/>
            <person name="Biteau N."/>
            <person name="Fitton-Ouhabi V."/>
            <person name="Dementhon K."/>
            <person name="Accoceberry I."/>
            <person name="Sherman D.J."/>
            <person name="Noel T."/>
        </authorList>
    </citation>
    <scope>NUCLEOTIDE SEQUENCE [LARGE SCALE GENOMIC DNA]</scope>
    <source>
        <strain evidence="1 2">CBS 6936</strain>
    </source>
</reference>
<dbReference type="EMBL" id="LYUB02000002">
    <property type="protein sequence ID" value="OVF10530.1"/>
    <property type="molecule type" value="Genomic_DNA"/>
</dbReference>
<gene>
    <name evidence="1" type="ORF">A9F13_02g03575</name>
</gene>
<accession>A0AA91Q406</accession>
<protein>
    <submittedName>
        <fullName evidence="1">Uncharacterized protein</fullName>
    </submittedName>
</protein>
<sequence>MSSMHDILTPQSIAAYTSWQAKAEPDSYEFVAAGPRTNSFLIQSIHENNSVIDSIVLNTTIDADQWLNDYVTLINSEETDDKESDLMSSAASLA</sequence>
<dbReference type="KEGG" id="clus:A9F13_02g03575"/>
<dbReference type="Proteomes" id="UP000195602">
    <property type="component" value="Unassembled WGS sequence"/>
</dbReference>
<name>A0AA91Q406_CLALS</name>
<comment type="caution">
    <text evidence="1">The sequence shown here is derived from an EMBL/GenBank/DDBJ whole genome shotgun (WGS) entry which is preliminary data.</text>
</comment>
<proteinExistence type="predicted"/>
<evidence type="ECO:0000313" key="2">
    <source>
        <dbReference type="Proteomes" id="UP000195602"/>
    </source>
</evidence>
<organism evidence="1 2">
    <name type="scientific">Clavispora lusitaniae</name>
    <name type="common">Candida lusitaniae</name>
    <dbReference type="NCBI Taxonomy" id="36911"/>
    <lineage>
        <taxon>Eukaryota</taxon>
        <taxon>Fungi</taxon>
        <taxon>Dikarya</taxon>
        <taxon>Ascomycota</taxon>
        <taxon>Saccharomycotina</taxon>
        <taxon>Pichiomycetes</taxon>
        <taxon>Metschnikowiaceae</taxon>
        <taxon>Clavispora</taxon>
    </lineage>
</organism>